<keyword evidence="3 9" id="KW-0997">Cell inner membrane</keyword>
<evidence type="ECO:0000256" key="8">
    <source>
        <dbReference type="ARBA" id="ARBA00023306"/>
    </source>
</evidence>
<comment type="similarity">
    <text evidence="9">Belongs to the FtsQ/DivIB family. FtsQ subfamily.</text>
</comment>
<keyword evidence="5 9" id="KW-0812">Transmembrane</keyword>
<evidence type="ECO:0000256" key="3">
    <source>
        <dbReference type="ARBA" id="ARBA00022519"/>
    </source>
</evidence>
<comment type="subcellular location">
    <subcellularLocation>
        <location evidence="9">Cell inner membrane</location>
        <topology evidence="9">Single-pass type II membrane protein</topology>
    </subcellularLocation>
    <subcellularLocation>
        <location evidence="1">Membrane</location>
    </subcellularLocation>
    <text evidence="9">Localizes to the division septum.</text>
</comment>
<organism evidence="11 12">
    <name type="scientific">Thermithiobacillus plumbiphilus</name>
    <dbReference type="NCBI Taxonomy" id="1729899"/>
    <lineage>
        <taxon>Bacteria</taxon>
        <taxon>Pseudomonadati</taxon>
        <taxon>Pseudomonadota</taxon>
        <taxon>Acidithiobacillia</taxon>
        <taxon>Acidithiobacillales</taxon>
        <taxon>Thermithiobacillaceae</taxon>
        <taxon>Thermithiobacillus</taxon>
    </lineage>
</organism>
<keyword evidence="8 9" id="KW-0131">Cell cycle</keyword>
<accession>A0ABU9D6G0</accession>
<keyword evidence="7 9" id="KW-0472">Membrane</keyword>
<evidence type="ECO:0000313" key="11">
    <source>
        <dbReference type="EMBL" id="MEK8088901.1"/>
    </source>
</evidence>
<dbReference type="GO" id="GO:0051301">
    <property type="term" value="P:cell division"/>
    <property type="evidence" value="ECO:0007669"/>
    <property type="project" value="UniProtKB-KW"/>
</dbReference>
<dbReference type="InterPro" id="IPR026579">
    <property type="entry name" value="FtsQ"/>
</dbReference>
<dbReference type="PANTHER" id="PTHR35851">
    <property type="entry name" value="CELL DIVISION PROTEIN FTSQ"/>
    <property type="match status" value="1"/>
</dbReference>
<comment type="function">
    <text evidence="9">Essential cell division protein.</text>
</comment>
<dbReference type="InterPro" id="IPR005548">
    <property type="entry name" value="Cell_div_FtsQ/DivIB_C"/>
</dbReference>
<dbReference type="Proteomes" id="UP001446205">
    <property type="component" value="Unassembled WGS sequence"/>
</dbReference>
<evidence type="ECO:0000256" key="4">
    <source>
        <dbReference type="ARBA" id="ARBA00022618"/>
    </source>
</evidence>
<keyword evidence="2 9" id="KW-1003">Cell membrane</keyword>
<protein>
    <recommendedName>
        <fullName evidence="9">Cell division protein FtsQ</fullName>
    </recommendedName>
</protein>
<dbReference type="InterPro" id="IPR034746">
    <property type="entry name" value="POTRA"/>
</dbReference>
<dbReference type="Pfam" id="PF08478">
    <property type="entry name" value="POTRA_1"/>
    <property type="match status" value="1"/>
</dbReference>
<dbReference type="Pfam" id="PF03799">
    <property type="entry name" value="FtsQ_DivIB_C"/>
    <property type="match status" value="1"/>
</dbReference>
<dbReference type="PROSITE" id="PS51779">
    <property type="entry name" value="POTRA"/>
    <property type="match status" value="1"/>
</dbReference>
<dbReference type="InterPro" id="IPR045335">
    <property type="entry name" value="FtsQ_C_sf"/>
</dbReference>
<keyword evidence="4 9" id="KW-0132">Cell division</keyword>
<reference evidence="11 12" key="1">
    <citation type="submission" date="2024-04" db="EMBL/GenBank/DDBJ databases">
        <authorList>
            <person name="Abashina T."/>
            <person name="Shaikin A."/>
        </authorList>
    </citation>
    <scope>NUCLEOTIDE SEQUENCE [LARGE SCALE GENOMIC DNA]</scope>
    <source>
        <strain evidence="11 12">AAFK</strain>
    </source>
</reference>
<evidence type="ECO:0000313" key="12">
    <source>
        <dbReference type="Proteomes" id="UP001446205"/>
    </source>
</evidence>
<comment type="caution">
    <text evidence="11">The sequence shown here is derived from an EMBL/GenBank/DDBJ whole genome shotgun (WGS) entry which is preliminary data.</text>
</comment>
<feature type="domain" description="POTRA" evidence="10">
    <location>
        <begin position="50"/>
        <end position="119"/>
    </location>
</feature>
<dbReference type="Gene3D" id="3.10.20.310">
    <property type="entry name" value="membrane protein fhac"/>
    <property type="match status" value="1"/>
</dbReference>
<dbReference type="RefSeq" id="WP_341369968.1">
    <property type="nucleotide sequence ID" value="NZ_JBBPCO010000003.1"/>
</dbReference>
<dbReference type="HAMAP" id="MF_00911">
    <property type="entry name" value="FtsQ_subfam"/>
    <property type="match status" value="1"/>
</dbReference>
<dbReference type="EMBL" id="JBBPCO010000003">
    <property type="protein sequence ID" value="MEK8088901.1"/>
    <property type="molecule type" value="Genomic_DNA"/>
</dbReference>
<evidence type="ECO:0000256" key="6">
    <source>
        <dbReference type="ARBA" id="ARBA00022989"/>
    </source>
</evidence>
<feature type="transmembrane region" description="Helical" evidence="9">
    <location>
        <begin position="24"/>
        <end position="44"/>
    </location>
</feature>
<dbReference type="InterPro" id="IPR013685">
    <property type="entry name" value="POTRA_FtsQ_type"/>
</dbReference>
<gene>
    <name evidence="9" type="primary">ftsQ</name>
    <name evidence="11" type="ORF">WOB96_03900</name>
</gene>
<evidence type="ECO:0000256" key="7">
    <source>
        <dbReference type="ARBA" id="ARBA00023136"/>
    </source>
</evidence>
<proteinExistence type="inferred from homology"/>
<evidence type="ECO:0000256" key="5">
    <source>
        <dbReference type="ARBA" id="ARBA00022692"/>
    </source>
</evidence>
<name>A0ABU9D6G0_9PROT</name>
<keyword evidence="12" id="KW-1185">Reference proteome</keyword>
<dbReference type="PANTHER" id="PTHR35851:SF1">
    <property type="entry name" value="CELL DIVISION PROTEIN FTSQ"/>
    <property type="match status" value="1"/>
</dbReference>
<dbReference type="Gene3D" id="3.40.50.11690">
    <property type="entry name" value="Cell division protein FtsQ/DivIB"/>
    <property type="match status" value="1"/>
</dbReference>
<evidence type="ECO:0000256" key="2">
    <source>
        <dbReference type="ARBA" id="ARBA00022475"/>
    </source>
</evidence>
<keyword evidence="6 9" id="KW-1133">Transmembrane helix</keyword>
<evidence type="ECO:0000256" key="9">
    <source>
        <dbReference type="HAMAP-Rule" id="MF_00911"/>
    </source>
</evidence>
<evidence type="ECO:0000256" key="1">
    <source>
        <dbReference type="ARBA" id="ARBA00004370"/>
    </source>
</evidence>
<sequence length="255" mass="28710">MSAYRSQAPEAAPTPGWRFRPRHLAWLLGLAFAMLAARSFWGWLAKPETLPVRELQVEGNLQHVRAEWVRLQVQPLAAKGFLGVDPDAVRATLRQMPWVADASVWRVWPDRLRIRIVEQQAVARWQNGQQVQLVNALGQPFSVPVNQVPRGLPLLQGPAGQQALVLQRFLEADRITRAAGARLVALNLDARGAWRCRLDPGVDIALGRNGPLERLQRWMAVYPQVRAYLGAKATVDLRYANGFAMMNLHTGRERE</sequence>
<evidence type="ECO:0000259" key="10">
    <source>
        <dbReference type="PROSITE" id="PS51779"/>
    </source>
</evidence>